<dbReference type="PANTHER" id="PTHR12174:SF23">
    <property type="entry name" value="MINOR HISTOCOMPATIBILITY ANTIGEN H13"/>
    <property type="match status" value="1"/>
</dbReference>
<evidence type="ECO:0000256" key="2">
    <source>
        <dbReference type="ARBA" id="ARBA00006859"/>
    </source>
</evidence>
<evidence type="ECO:0000256" key="4">
    <source>
        <dbReference type="ARBA" id="ARBA00022801"/>
    </source>
</evidence>
<protein>
    <recommendedName>
        <fullName evidence="12">Minor histocompatibility antigen H13</fullName>
    </recommendedName>
</protein>
<evidence type="ECO:0008006" key="12">
    <source>
        <dbReference type="Google" id="ProtNLM"/>
    </source>
</evidence>
<dbReference type="GO" id="GO:0006465">
    <property type="term" value="P:signal peptide processing"/>
    <property type="evidence" value="ECO:0007669"/>
    <property type="project" value="TreeGrafter"/>
</dbReference>
<feature type="transmembrane region" description="Helical" evidence="9">
    <location>
        <begin position="34"/>
        <end position="56"/>
    </location>
</feature>
<dbReference type="GO" id="GO:0098553">
    <property type="term" value="C:lumenal side of endoplasmic reticulum membrane"/>
    <property type="evidence" value="ECO:0007669"/>
    <property type="project" value="TreeGrafter"/>
</dbReference>
<dbReference type="OrthoDB" id="29661at2759"/>
<organism evidence="10 11">
    <name type="scientific">Magallana gigas</name>
    <name type="common">Pacific oyster</name>
    <name type="synonym">Crassostrea gigas</name>
    <dbReference type="NCBI Taxonomy" id="29159"/>
    <lineage>
        <taxon>Eukaryota</taxon>
        <taxon>Metazoa</taxon>
        <taxon>Spiralia</taxon>
        <taxon>Lophotrochozoa</taxon>
        <taxon>Mollusca</taxon>
        <taxon>Bivalvia</taxon>
        <taxon>Autobranchia</taxon>
        <taxon>Pteriomorphia</taxon>
        <taxon>Ostreida</taxon>
        <taxon>Ostreoidea</taxon>
        <taxon>Ostreidae</taxon>
        <taxon>Magallana</taxon>
    </lineage>
</organism>
<dbReference type="InterPro" id="IPR006639">
    <property type="entry name" value="Preselin/SPP"/>
</dbReference>
<keyword evidence="3 9" id="KW-0812">Transmembrane</keyword>
<feature type="region of interest" description="Disordered" evidence="8">
    <location>
        <begin position="348"/>
        <end position="371"/>
    </location>
</feature>
<accession>A0A8W8MIU7</accession>
<evidence type="ECO:0000256" key="3">
    <source>
        <dbReference type="ARBA" id="ARBA00022692"/>
    </source>
</evidence>
<dbReference type="GO" id="GO:0098554">
    <property type="term" value="C:cytoplasmic side of endoplasmic reticulum membrane"/>
    <property type="evidence" value="ECO:0007669"/>
    <property type="project" value="TreeGrafter"/>
</dbReference>
<evidence type="ECO:0000313" key="10">
    <source>
        <dbReference type="EnsemblMetazoa" id="G3252.2:cds"/>
    </source>
</evidence>
<dbReference type="AlphaFoldDB" id="A0A8W8MIU7"/>
<dbReference type="InterPro" id="IPR007369">
    <property type="entry name" value="Peptidase_A22B_SPP"/>
</dbReference>
<evidence type="ECO:0000256" key="1">
    <source>
        <dbReference type="ARBA" id="ARBA00004477"/>
    </source>
</evidence>
<evidence type="ECO:0000256" key="8">
    <source>
        <dbReference type="SAM" id="MobiDB-lite"/>
    </source>
</evidence>
<feature type="transmembrane region" description="Helical" evidence="9">
    <location>
        <begin position="290"/>
        <end position="313"/>
    </location>
</feature>
<dbReference type="EnsemblMetazoa" id="G3252.2">
    <property type="protein sequence ID" value="G3252.2:cds"/>
    <property type="gene ID" value="G3252"/>
</dbReference>
<dbReference type="InterPro" id="IPR042524">
    <property type="entry name" value="Presenilin_C"/>
</dbReference>
<comment type="similarity">
    <text evidence="2">Belongs to the peptidase A22B family.</text>
</comment>
<dbReference type="SMART" id="SM00730">
    <property type="entry name" value="PSN"/>
    <property type="match status" value="1"/>
</dbReference>
<dbReference type="Proteomes" id="UP000005408">
    <property type="component" value="Unassembled WGS sequence"/>
</dbReference>
<feature type="transmembrane region" description="Helical" evidence="9">
    <location>
        <begin position="319"/>
        <end position="337"/>
    </location>
</feature>
<feature type="transmembrane region" description="Helical" evidence="9">
    <location>
        <begin position="254"/>
        <end position="278"/>
    </location>
</feature>
<keyword evidence="4" id="KW-0378">Hydrolase</keyword>
<dbReference type="GO" id="GO:0042500">
    <property type="term" value="F:aspartic endopeptidase activity, intramembrane cleaving"/>
    <property type="evidence" value="ECO:0007669"/>
    <property type="project" value="InterPro"/>
</dbReference>
<sequence>MADTVTEAPAVNATMNETAANATTKIPATPEGMAIAYGSLCLMAVIPIFYGAVRSVKYHTDQRESGDKPETMSHKDAAMFPIIASGTLFGIYLIFQIFSKEYINLLLAVYFFFLGVFALANLVGPLFSRYIPAAFPNMEYHLIFTQGKEKKEELMNYEFDRKDILCHAVCAVIGVWYLVKKHWIANNLFGLAFAISGVEILSLNRISTGLILLGGLFVYDIFWVFGTNVMVTVAKSFDAPIKLVFPQDLLEKGLAANNFAMLGLGDIVIPGIFIALLLRFDVSQKKNSKTYFYASFLAYCLGLGATILVMHVFKHAQPALLYLVPACTSFPLLTALIKGELKEMFSFEDHPEKTDETTDEKTDEKKAKKEK</sequence>
<keyword evidence="5" id="KW-0256">Endoplasmic reticulum</keyword>
<keyword evidence="11" id="KW-1185">Reference proteome</keyword>
<dbReference type="Gene3D" id="1.10.472.100">
    <property type="entry name" value="Presenilin"/>
    <property type="match status" value="1"/>
</dbReference>
<dbReference type="Pfam" id="PF04258">
    <property type="entry name" value="Peptidase_A22B"/>
    <property type="match status" value="1"/>
</dbReference>
<feature type="transmembrane region" description="Helical" evidence="9">
    <location>
        <begin position="105"/>
        <end position="128"/>
    </location>
</feature>
<dbReference type="OMA" id="FLYDIWW"/>
<comment type="subcellular location">
    <subcellularLocation>
        <location evidence="1">Endoplasmic reticulum membrane</location>
        <topology evidence="1">Multi-pass membrane protein</topology>
    </subcellularLocation>
</comment>
<keyword evidence="6 9" id="KW-1133">Transmembrane helix</keyword>
<dbReference type="PANTHER" id="PTHR12174">
    <property type="entry name" value="SIGNAL PEPTIDE PEPTIDASE"/>
    <property type="match status" value="1"/>
</dbReference>
<evidence type="ECO:0000313" key="11">
    <source>
        <dbReference type="Proteomes" id="UP000005408"/>
    </source>
</evidence>
<evidence type="ECO:0000256" key="9">
    <source>
        <dbReference type="SAM" id="Phobius"/>
    </source>
</evidence>
<feature type="transmembrane region" description="Helical" evidence="9">
    <location>
        <begin position="210"/>
        <end position="234"/>
    </location>
</feature>
<feature type="transmembrane region" description="Helical" evidence="9">
    <location>
        <begin position="185"/>
        <end position="203"/>
    </location>
</feature>
<evidence type="ECO:0000256" key="5">
    <source>
        <dbReference type="ARBA" id="ARBA00022824"/>
    </source>
</evidence>
<dbReference type="GO" id="GO:0033619">
    <property type="term" value="P:membrane protein proteolysis"/>
    <property type="evidence" value="ECO:0007669"/>
    <property type="project" value="TreeGrafter"/>
</dbReference>
<keyword evidence="7 9" id="KW-0472">Membrane</keyword>
<proteinExistence type="inferred from homology"/>
<evidence type="ECO:0000256" key="6">
    <source>
        <dbReference type="ARBA" id="ARBA00022989"/>
    </source>
</evidence>
<feature type="transmembrane region" description="Helical" evidence="9">
    <location>
        <begin position="164"/>
        <end position="179"/>
    </location>
</feature>
<name>A0A8W8MIU7_MAGGI</name>
<reference evidence="10" key="1">
    <citation type="submission" date="2022-08" db="UniProtKB">
        <authorList>
            <consortium name="EnsemblMetazoa"/>
        </authorList>
    </citation>
    <scope>IDENTIFICATION</scope>
    <source>
        <strain evidence="10">05x7-T-G4-1.051#20</strain>
    </source>
</reference>
<feature type="transmembrane region" description="Helical" evidence="9">
    <location>
        <begin position="77"/>
        <end position="99"/>
    </location>
</feature>
<evidence type="ECO:0000256" key="7">
    <source>
        <dbReference type="ARBA" id="ARBA00023136"/>
    </source>
</evidence>